<protein>
    <submittedName>
        <fullName evidence="1">Uncharacterized protein</fullName>
    </submittedName>
</protein>
<dbReference type="EMBL" id="MFGW01000141">
    <property type="protein sequence ID" value="OGF64050.1"/>
    <property type="molecule type" value="Genomic_DNA"/>
</dbReference>
<organism evidence="1 2">
    <name type="scientific">Candidatus Fischerbacteria bacterium RBG_13_37_8</name>
    <dbReference type="NCBI Taxonomy" id="1817863"/>
    <lineage>
        <taxon>Bacteria</taxon>
        <taxon>Candidatus Fischeribacteriota</taxon>
    </lineage>
</organism>
<gene>
    <name evidence="1" type="ORF">A2Y62_15415</name>
</gene>
<dbReference type="AlphaFoldDB" id="A0A1F5VL14"/>
<evidence type="ECO:0000313" key="1">
    <source>
        <dbReference type="EMBL" id="OGF64050.1"/>
    </source>
</evidence>
<accession>A0A1F5VL14</accession>
<name>A0A1F5VL14_9BACT</name>
<evidence type="ECO:0000313" key="2">
    <source>
        <dbReference type="Proteomes" id="UP000178943"/>
    </source>
</evidence>
<proteinExistence type="predicted"/>
<dbReference type="Proteomes" id="UP000178943">
    <property type="component" value="Unassembled WGS sequence"/>
</dbReference>
<comment type="caution">
    <text evidence="1">The sequence shown here is derived from an EMBL/GenBank/DDBJ whole genome shotgun (WGS) entry which is preliminary data.</text>
</comment>
<reference evidence="1 2" key="1">
    <citation type="journal article" date="2016" name="Nat. Commun.">
        <title>Thousands of microbial genomes shed light on interconnected biogeochemical processes in an aquifer system.</title>
        <authorList>
            <person name="Anantharaman K."/>
            <person name="Brown C.T."/>
            <person name="Hug L.A."/>
            <person name="Sharon I."/>
            <person name="Castelle C.J."/>
            <person name="Probst A.J."/>
            <person name="Thomas B.C."/>
            <person name="Singh A."/>
            <person name="Wilkins M.J."/>
            <person name="Karaoz U."/>
            <person name="Brodie E.L."/>
            <person name="Williams K.H."/>
            <person name="Hubbard S.S."/>
            <person name="Banfield J.F."/>
        </authorList>
    </citation>
    <scope>NUCLEOTIDE SEQUENCE [LARGE SCALE GENOMIC DNA]</scope>
</reference>
<sequence>MNAKKLQQLLKTNQLTVEQLNDFINKTGMDKAIEILVSILETTSRKTCDWIKTLIHNMGQDFQDTVHNKIILAENIFFPFKEFFIESLPNKDILFTGDLIDAVNRAKTEHYAFMRSLEDKSFSHEKIMQFVQKPVPLIVLYLEQYSEKDIGKLEWLLPYFGRWDNFDKAILRVLIDRQAKESVELLDRINTKSISREKMKELKKARHSIGNAMTAIPKISKTRMKEMDSAIAKPYKALISPYFNGKYVALYIANYLVSTEDYVLFFIRMDNKKIFSSDILLFPEMTEVQKMLDLTLIKSEGMFMYCEPEYALYLAGLSLQWHRSKKVALPERLEKYLPVLSVDYDISRKNPLRSAYNYEEMKNYRFYDMYVQKLFEENNPLLSWLMPKKVLAAYREESASGKKSIIELPGQQEEERKKHLMQKYINEFWTAKRRKEYAFKLLHMSYYFYLVKRELLSRLCYAAAIKMKQMKLKPSENLFSQIFFQYSVSVYEVYLQKERTKKRILSPGEDSKGLIITK</sequence>